<reference evidence="2" key="1">
    <citation type="journal article" date="2023" name="Proc. Natl. Acad. Sci. U.S.A.">
        <title>Genomic and structural basis for evolution of tropane alkaloid biosynthesis.</title>
        <authorList>
            <person name="Wanga Y.-J."/>
            <person name="Taina T."/>
            <person name="Yua J.-Y."/>
            <person name="Lia J."/>
            <person name="Xua B."/>
            <person name="Chenc J."/>
            <person name="D'Auriad J.C."/>
            <person name="Huanga J.-P."/>
            <person name="Huanga S.-X."/>
        </authorList>
    </citation>
    <scope>NUCLEOTIDE SEQUENCE [LARGE SCALE GENOMIC DNA]</scope>
    <source>
        <strain evidence="2">cv. KIB-2019</strain>
    </source>
</reference>
<accession>A0A9Q1RAY8</accession>
<dbReference type="Proteomes" id="UP001152561">
    <property type="component" value="Unassembled WGS sequence"/>
</dbReference>
<sequence length="87" mass="9937">MWVPSTYYHLTREKIIKKAEKNGCWEVGIEPINYGLFMKQSIAAATYISSTNIIDMARNYAFYFIVVLVMTSDSTPSTSRAQDTSDR</sequence>
<organism evidence="1 2">
    <name type="scientific">Anisodus acutangulus</name>
    <dbReference type="NCBI Taxonomy" id="402998"/>
    <lineage>
        <taxon>Eukaryota</taxon>
        <taxon>Viridiplantae</taxon>
        <taxon>Streptophyta</taxon>
        <taxon>Embryophyta</taxon>
        <taxon>Tracheophyta</taxon>
        <taxon>Spermatophyta</taxon>
        <taxon>Magnoliopsida</taxon>
        <taxon>eudicotyledons</taxon>
        <taxon>Gunneridae</taxon>
        <taxon>Pentapetalae</taxon>
        <taxon>asterids</taxon>
        <taxon>lamiids</taxon>
        <taxon>Solanales</taxon>
        <taxon>Solanaceae</taxon>
        <taxon>Solanoideae</taxon>
        <taxon>Hyoscyameae</taxon>
        <taxon>Anisodus</taxon>
    </lineage>
</organism>
<protein>
    <submittedName>
        <fullName evidence="1">Uncharacterized protein</fullName>
    </submittedName>
</protein>
<name>A0A9Q1RAY8_9SOLA</name>
<keyword evidence="2" id="KW-1185">Reference proteome</keyword>
<evidence type="ECO:0000313" key="2">
    <source>
        <dbReference type="Proteomes" id="UP001152561"/>
    </source>
</evidence>
<dbReference type="EMBL" id="JAJAGQ010000010">
    <property type="protein sequence ID" value="KAJ8551078.1"/>
    <property type="molecule type" value="Genomic_DNA"/>
</dbReference>
<proteinExistence type="predicted"/>
<evidence type="ECO:0000313" key="1">
    <source>
        <dbReference type="EMBL" id="KAJ8551078.1"/>
    </source>
</evidence>
<dbReference type="AlphaFoldDB" id="A0A9Q1RAY8"/>
<gene>
    <name evidence="1" type="ORF">K7X08_000448</name>
</gene>
<comment type="caution">
    <text evidence="1">The sequence shown here is derived from an EMBL/GenBank/DDBJ whole genome shotgun (WGS) entry which is preliminary data.</text>
</comment>